<sequence length="275" mass="30570">MKKSLLLSCLLFANLYAVECTDIYGYGDDEIKVATGSPGELGLLKVISEKFSEIFGVKICWIKAGSGEGLNMLKDGLVDVTMSHSPKLEKELIASGVAKNRTLIGSNEFYIIGPKDDPAKVKRARSAAEAYHRIATSKSLFYTRDDKSGTHVKELKIWELAGIVPSGEWYKSNRDFMTATLKKADETSGYFMSDSSTYISVKNELLNIEKLYSGDKVLVNVYAAMSGINADTKADLFVDFLKSDEAQEMFRNYGVSEYGEAMYNDAKYSLQFFEP</sequence>
<proteinExistence type="predicted"/>
<feature type="chain" id="PRO_5045077565" evidence="1">
    <location>
        <begin position="18"/>
        <end position="275"/>
    </location>
</feature>
<organism evidence="3 4">
    <name type="scientific">Campylobacter majalis</name>
    <dbReference type="NCBI Taxonomy" id="2790656"/>
    <lineage>
        <taxon>Bacteria</taxon>
        <taxon>Pseudomonadati</taxon>
        <taxon>Campylobacterota</taxon>
        <taxon>Epsilonproteobacteria</taxon>
        <taxon>Campylobacterales</taxon>
        <taxon>Campylobacteraceae</taxon>
        <taxon>Campylobacter</taxon>
    </lineage>
</organism>
<gene>
    <name evidence="3" type="primary">tupA_2</name>
    <name evidence="3" type="ORF">LMG7974_00812</name>
</gene>
<dbReference type="EMBL" id="CAJHOF010000006">
    <property type="protein sequence ID" value="CAD7288059.1"/>
    <property type="molecule type" value="Genomic_DNA"/>
</dbReference>
<accession>A0ABM8Q5A7</accession>
<comment type="caution">
    <text evidence="3">The sequence shown here is derived from an EMBL/GenBank/DDBJ whole genome shotgun (WGS) entry which is preliminary data.</text>
</comment>
<dbReference type="PANTHER" id="PTHR37945:SF1">
    <property type="entry name" value="EXTRACELLULAR TUNGSTATE BINDING PROTEIN"/>
    <property type="match status" value="1"/>
</dbReference>
<dbReference type="InterPro" id="IPR024370">
    <property type="entry name" value="PBP_domain"/>
</dbReference>
<protein>
    <submittedName>
        <fullName evidence="3">Tungstate-binding protein TupA</fullName>
    </submittedName>
</protein>
<evidence type="ECO:0000256" key="1">
    <source>
        <dbReference type="SAM" id="SignalP"/>
    </source>
</evidence>
<feature type="domain" description="PBP" evidence="2">
    <location>
        <begin position="28"/>
        <end position="245"/>
    </location>
</feature>
<keyword evidence="1" id="KW-0732">Signal</keyword>
<dbReference type="PANTHER" id="PTHR37945">
    <property type="entry name" value="EXTRACELLULAR TUNGSTATE BINDING PROTEIN"/>
    <property type="match status" value="1"/>
</dbReference>
<evidence type="ECO:0000313" key="3">
    <source>
        <dbReference type="EMBL" id="CAD7288059.1"/>
    </source>
</evidence>
<evidence type="ECO:0000313" key="4">
    <source>
        <dbReference type="Proteomes" id="UP000789803"/>
    </source>
</evidence>
<dbReference type="RefSeq" id="WP_229932621.1">
    <property type="nucleotide sequence ID" value="NZ_CAJHOF010000006.1"/>
</dbReference>
<dbReference type="Gene3D" id="3.40.190.10">
    <property type="entry name" value="Periplasmic binding protein-like II"/>
    <property type="match status" value="2"/>
</dbReference>
<dbReference type="InterPro" id="IPR052738">
    <property type="entry name" value="ABC-Tungstate_binding"/>
</dbReference>
<dbReference type="SUPFAM" id="SSF53850">
    <property type="entry name" value="Periplasmic binding protein-like II"/>
    <property type="match status" value="1"/>
</dbReference>
<name>A0ABM8Q5A7_9BACT</name>
<dbReference type="Proteomes" id="UP000789803">
    <property type="component" value="Unassembled WGS sequence"/>
</dbReference>
<evidence type="ECO:0000259" key="2">
    <source>
        <dbReference type="Pfam" id="PF12849"/>
    </source>
</evidence>
<dbReference type="Pfam" id="PF12849">
    <property type="entry name" value="PBP_like_2"/>
    <property type="match status" value="1"/>
</dbReference>
<reference evidence="3 4" key="1">
    <citation type="submission" date="2020-11" db="EMBL/GenBank/DDBJ databases">
        <authorList>
            <person name="Peeters C."/>
        </authorList>
    </citation>
    <scope>NUCLEOTIDE SEQUENCE [LARGE SCALE GENOMIC DNA]</scope>
    <source>
        <strain evidence="3 4">LMG 7974</strain>
    </source>
</reference>
<keyword evidence="4" id="KW-1185">Reference proteome</keyword>
<feature type="signal peptide" evidence="1">
    <location>
        <begin position="1"/>
        <end position="17"/>
    </location>
</feature>